<keyword evidence="1" id="KW-0808">Transferase</keyword>
<organism evidence="10 11">
    <name type="scientific">Phainopepla nitens</name>
    <name type="common">Phainopepla</name>
    <dbReference type="NCBI Taxonomy" id="161653"/>
    <lineage>
        <taxon>Eukaryota</taxon>
        <taxon>Metazoa</taxon>
        <taxon>Chordata</taxon>
        <taxon>Craniata</taxon>
        <taxon>Vertebrata</taxon>
        <taxon>Euteleostomi</taxon>
        <taxon>Archelosauria</taxon>
        <taxon>Archosauria</taxon>
        <taxon>Dinosauria</taxon>
        <taxon>Saurischia</taxon>
        <taxon>Theropoda</taxon>
        <taxon>Coelurosauria</taxon>
        <taxon>Aves</taxon>
        <taxon>Neognathae</taxon>
        <taxon>Neoaves</taxon>
        <taxon>Telluraves</taxon>
        <taxon>Australaves</taxon>
        <taxon>Passeriformes</taxon>
        <taxon>Bombycillidae</taxon>
        <taxon>Phainopepla</taxon>
    </lineage>
</organism>
<proteinExistence type="predicted"/>
<comment type="caution">
    <text evidence="10">The sequence shown here is derived from an EMBL/GenBank/DDBJ whole genome shotgun (WGS) entry which is preliminary data.</text>
</comment>
<dbReference type="PANTHER" id="PTHR41694:SF3">
    <property type="entry name" value="RNA-DIRECTED DNA POLYMERASE-RELATED"/>
    <property type="match status" value="1"/>
</dbReference>
<keyword evidence="8" id="KW-0862">Zinc</keyword>
<evidence type="ECO:0000256" key="5">
    <source>
        <dbReference type="ARBA" id="ARBA00022759"/>
    </source>
</evidence>
<reference evidence="10 11" key="1">
    <citation type="submission" date="2019-09" db="EMBL/GenBank/DDBJ databases">
        <title>Bird 10,000 Genomes (B10K) Project - Family phase.</title>
        <authorList>
            <person name="Zhang G."/>
        </authorList>
    </citation>
    <scope>NUCLEOTIDE SEQUENCE [LARGE SCALE GENOMIC DNA]</scope>
    <source>
        <strain evidence="10">B10K-DU-002-32</strain>
        <tissue evidence="10">Muscle</tissue>
    </source>
</reference>
<dbReference type="InterPro" id="IPR017856">
    <property type="entry name" value="Integrase-like_N"/>
</dbReference>
<keyword evidence="5" id="KW-0255">Endonuclease</keyword>
<keyword evidence="2" id="KW-0548">Nucleotidyltransferase</keyword>
<dbReference type="GO" id="GO:0035613">
    <property type="term" value="F:RNA stem-loop binding"/>
    <property type="evidence" value="ECO:0007669"/>
    <property type="project" value="TreeGrafter"/>
</dbReference>
<dbReference type="GO" id="GO:0003964">
    <property type="term" value="F:RNA-directed DNA polymerase activity"/>
    <property type="evidence" value="ECO:0007669"/>
    <property type="project" value="UniProtKB-KW"/>
</dbReference>
<dbReference type="AlphaFoldDB" id="A0A7L1UA46"/>
<dbReference type="PROSITE" id="PS50876">
    <property type="entry name" value="ZF_INTEGRASE"/>
    <property type="match status" value="1"/>
</dbReference>
<dbReference type="InterPro" id="IPR003308">
    <property type="entry name" value="Integrase_Zn-bd_dom_N"/>
</dbReference>
<dbReference type="EMBL" id="VXBQ01012370">
    <property type="protein sequence ID" value="NXO70552.1"/>
    <property type="molecule type" value="Genomic_DNA"/>
</dbReference>
<evidence type="ECO:0000256" key="2">
    <source>
        <dbReference type="ARBA" id="ARBA00022695"/>
    </source>
</evidence>
<dbReference type="PANTHER" id="PTHR41694">
    <property type="entry name" value="ENDOGENOUS RETROVIRUS GROUP K MEMBER POL PROTEIN"/>
    <property type="match status" value="1"/>
</dbReference>
<evidence type="ECO:0000256" key="8">
    <source>
        <dbReference type="PROSITE-ProRule" id="PRU00450"/>
    </source>
</evidence>
<evidence type="ECO:0000256" key="7">
    <source>
        <dbReference type="ARBA" id="ARBA00022918"/>
    </source>
</evidence>
<evidence type="ECO:0000256" key="3">
    <source>
        <dbReference type="ARBA" id="ARBA00022722"/>
    </source>
</evidence>
<evidence type="ECO:0000256" key="6">
    <source>
        <dbReference type="ARBA" id="ARBA00022801"/>
    </source>
</evidence>
<evidence type="ECO:0000313" key="10">
    <source>
        <dbReference type="EMBL" id="NXO70552.1"/>
    </source>
</evidence>
<keyword evidence="6" id="KW-0378">Hydrolase</keyword>
<keyword evidence="4" id="KW-0479">Metal-binding</keyword>
<dbReference type="Proteomes" id="UP000579685">
    <property type="component" value="Unassembled WGS sequence"/>
</dbReference>
<dbReference type="Pfam" id="PF02022">
    <property type="entry name" value="Integrase_Zn"/>
    <property type="match status" value="1"/>
</dbReference>
<sequence>MAVNSASTLPDVFSQAKISHQFYHQNAPALVRMFKLTRKQARAIVNSCPSCQSFALPSVWTGINPQGLESLELWQSDIK</sequence>
<evidence type="ECO:0000259" key="9">
    <source>
        <dbReference type="PROSITE" id="PS50876"/>
    </source>
</evidence>
<dbReference type="GO" id="GO:0004519">
    <property type="term" value="F:endonuclease activity"/>
    <property type="evidence" value="ECO:0007669"/>
    <property type="project" value="UniProtKB-KW"/>
</dbReference>
<keyword evidence="8" id="KW-0863">Zinc-finger</keyword>
<dbReference type="SUPFAM" id="SSF46919">
    <property type="entry name" value="N-terminal Zn binding domain of HIV integrase"/>
    <property type="match status" value="1"/>
</dbReference>
<dbReference type="GO" id="GO:0008270">
    <property type="term" value="F:zinc ion binding"/>
    <property type="evidence" value="ECO:0007669"/>
    <property type="project" value="UniProtKB-KW"/>
</dbReference>
<dbReference type="Gene3D" id="1.10.10.200">
    <property type="match status" value="1"/>
</dbReference>
<protein>
    <submittedName>
        <fullName evidence="10">PO113 protein</fullName>
    </submittedName>
</protein>
<keyword evidence="3" id="KW-0540">Nuclease</keyword>
<evidence type="ECO:0000256" key="4">
    <source>
        <dbReference type="ARBA" id="ARBA00022723"/>
    </source>
</evidence>
<keyword evidence="7" id="KW-0695">RNA-directed DNA polymerase</keyword>
<keyword evidence="11" id="KW-1185">Reference proteome</keyword>
<accession>A0A7L1UA46</accession>
<feature type="non-terminal residue" evidence="10">
    <location>
        <position position="1"/>
    </location>
</feature>
<dbReference type="GO" id="GO:0016787">
    <property type="term" value="F:hydrolase activity"/>
    <property type="evidence" value="ECO:0007669"/>
    <property type="project" value="UniProtKB-KW"/>
</dbReference>
<name>A0A7L1UA46_PHANI</name>
<gene>
    <name evidence="10" type="primary">Hervk_3</name>
    <name evidence="10" type="ORF">PHANIT_R15455</name>
</gene>
<evidence type="ECO:0000256" key="1">
    <source>
        <dbReference type="ARBA" id="ARBA00022679"/>
    </source>
</evidence>
<evidence type="ECO:0000313" key="11">
    <source>
        <dbReference type="Proteomes" id="UP000579685"/>
    </source>
</evidence>
<feature type="domain" description="Integrase-type" evidence="9">
    <location>
        <begin position="11"/>
        <end position="52"/>
    </location>
</feature>
<feature type="non-terminal residue" evidence="10">
    <location>
        <position position="79"/>
    </location>
</feature>